<sequence length="80" mass="8800">MSYSNDASSAEIENRFSYHPAADADRRMDHEHIRGACRALAHGFDSELPPGRQKALALTALEEAMHWANASIACQNDCTP</sequence>
<protein>
    <recommendedName>
        <fullName evidence="2">Acb2/Tad1 hairpin domain-containing protein</fullName>
    </recommendedName>
</protein>
<feature type="domain" description="Acb2/Tad1 hairpin" evidence="2">
    <location>
        <begin position="11"/>
        <end position="73"/>
    </location>
</feature>
<dbReference type="EMBL" id="MN284895">
    <property type="protein sequence ID" value="QFP94791.1"/>
    <property type="molecule type" value="Genomic_DNA"/>
</dbReference>
<keyword evidence="1" id="KW-0547">Nucleotide-binding</keyword>
<dbReference type="KEGG" id="vg:60324973"/>
<organism evidence="3 4">
    <name type="scientific">Mycobacterium phage Marshawn</name>
    <dbReference type="NCBI Taxonomy" id="2652423"/>
    <lineage>
        <taxon>Viruses</taxon>
        <taxon>Duplodnaviria</taxon>
        <taxon>Heunggongvirae</taxon>
        <taxon>Uroviricota</taxon>
        <taxon>Caudoviricetes</taxon>
        <taxon>Weiservirinae</taxon>
        <taxon>Anayavirus</taxon>
        <taxon>Anayavirus marshawn</taxon>
    </lineage>
</organism>
<accession>A0A5P8D7Z2</accession>
<keyword evidence="4" id="KW-1185">Reference proteome</keyword>
<dbReference type="InterPro" id="IPR056098">
    <property type="entry name" value="Acb2/Tad1_hairpin"/>
</dbReference>
<evidence type="ECO:0000313" key="3">
    <source>
        <dbReference type="EMBL" id="QFP94791.1"/>
    </source>
</evidence>
<dbReference type="Proteomes" id="UP000325974">
    <property type="component" value="Segment"/>
</dbReference>
<dbReference type="GeneID" id="60324973"/>
<gene>
    <name evidence="3" type="primary">5</name>
    <name evidence="3" type="ORF">SEA_MARSHAWN_5</name>
</gene>
<evidence type="ECO:0000259" key="2">
    <source>
        <dbReference type="Pfam" id="PF24729"/>
    </source>
</evidence>
<dbReference type="GO" id="GO:0000166">
    <property type="term" value="F:nucleotide binding"/>
    <property type="evidence" value="ECO:0007669"/>
    <property type="project" value="UniProtKB-KW"/>
</dbReference>
<dbReference type="RefSeq" id="YP_009953498.1">
    <property type="nucleotide sequence ID" value="NC_051623.1"/>
</dbReference>
<evidence type="ECO:0000313" key="4">
    <source>
        <dbReference type="Proteomes" id="UP000325974"/>
    </source>
</evidence>
<proteinExistence type="predicted"/>
<name>A0A5P8D7Z2_9CAUD</name>
<evidence type="ECO:0000256" key="1">
    <source>
        <dbReference type="ARBA" id="ARBA00022741"/>
    </source>
</evidence>
<dbReference type="Pfam" id="PF24729">
    <property type="entry name" value="Acb2_Tad1_hairpin"/>
    <property type="match status" value="1"/>
</dbReference>
<reference evidence="3 4" key="1">
    <citation type="submission" date="2019-08" db="EMBL/GenBank/DDBJ databases">
        <authorList>
            <person name="Tisher V."/>
            <person name="Wilcox J."/>
            <person name="Boggs D."/>
            <person name="Byrne M."/>
            <person name="Copriviza J."/>
            <person name="deSilva C."/>
            <person name="Devereaux C."/>
            <person name="Hart C."/>
            <person name="Holyfield W."/>
            <person name="Sciammas C."/>
            <person name="Splaine-Duchscherer K."/>
            <person name="Bonilla C."/>
            <person name="Ettinger A.-S.H."/>
            <person name="Ettinger W.F."/>
            <person name="Haydock J."/>
            <person name="Anders K.R."/>
            <person name="Garlena R.A."/>
            <person name="Russell D.A."/>
            <person name="Pope W.H."/>
            <person name="Jacobs-Sera D."/>
            <person name="Hatfull G.F."/>
        </authorList>
    </citation>
    <scope>NUCLEOTIDE SEQUENCE [LARGE SCALE GENOMIC DNA]</scope>
</reference>